<keyword evidence="2" id="KW-0479">Metal-binding</keyword>
<protein>
    <recommendedName>
        <fullName evidence="3">DDE Tnp4 domain-containing protein</fullName>
    </recommendedName>
</protein>
<comment type="cofactor">
    <cofactor evidence="1">
        <name>a divalent metal cation</name>
        <dbReference type="ChEBI" id="CHEBI:60240"/>
    </cofactor>
</comment>
<evidence type="ECO:0000259" key="3">
    <source>
        <dbReference type="Pfam" id="PF13359"/>
    </source>
</evidence>
<sequence>MTTPYGTSIPASETVKKLSRARSRTSTTMPIDDDYVHVTDENGGSGGHCDKNDESVKKYTGVPCKSQLIGIFEVLNEAKPKVKYWSGKQSTKDVNNQSCLVCITPSEAFSFISDLWGGNTLVIYITEHSGFLDSIEPGDEIIADRRFTIRDLLTERRAILVIPPFTKKCKCGKGKRLSAANVI</sequence>
<accession>A0A6J8D832</accession>
<dbReference type="InterPro" id="IPR027806">
    <property type="entry name" value="HARBI1_dom"/>
</dbReference>
<evidence type="ECO:0000313" key="4">
    <source>
        <dbReference type="EMBL" id="CAC5403254.1"/>
    </source>
</evidence>
<dbReference type="GO" id="GO:0046872">
    <property type="term" value="F:metal ion binding"/>
    <property type="evidence" value="ECO:0007669"/>
    <property type="project" value="UniProtKB-KW"/>
</dbReference>
<feature type="domain" description="DDE Tnp4" evidence="3">
    <location>
        <begin position="79"/>
        <end position="180"/>
    </location>
</feature>
<proteinExistence type="predicted"/>
<dbReference type="PANTHER" id="PTHR23080:SF63">
    <property type="entry name" value="TICK TRANSPOSON"/>
    <property type="match status" value="1"/>
</dbReference>
<evidence type="ECO:0000313" key="5">
    <source>
        <dbReference type="Proteomes" id="UP000507470"/>
    </source>
</evidence>
<dbReference type="OrthoDB" id="6587225at2759"/>
<gene>
    <name evidence="4" type="ORF">MCOR_37159</name>
</gene>
<dbReference type="PANTHER" id="PTHR23080">
    <property type="entry name" value="THAP DOMAIN PROTEIN"/>
    <property type="match status" value="1"/>
</dbReference>
<reference evidence="4 5" key="1">
    <citation type="submission" date="2020-06" db="EMBL/GenBank/DDBJ databases">
        <authorList>
            <person name="Li R."/>
            <person name="Bekaert M."/>
        </authorList>
    </citation>
    <scope>NUCLEOTIDE SEQUENCE [LARGE SCALE GENOMIC DNA]</scope>
    <source>
        <strain evidence="5">wild</strain>
    </source>
</reference>
<dbReference type="AlphaFoldDB" id="A0A6J8D832"/>
<evidence type="ECO:0000256" key="2">
    <source>
        <dbReference type="ARBA" id="ARBA00022723"/>
    </source>
</evidence>
<keyword evidence="5" id="KW-1185">Reference proteome</keyword>
<dbReference type="EMBL" id="CACVKT020006709">
    <property type="protein sequence ID" value="CAC5403254.1"/>
    <property type="molecule type" value="Genomic_DNA"/>
</dbReference>
<dbReference type="Proteomes" id="UP000507470">
    <property type="component" value="Unassembled WGS sequence"/>
</dbReference>
<name>A0A6J8D832_MYTCO</name>
<dbReference type="Pfam" id="PF13359">
    <property type="entry name" value="DDE_Tnp_4"/>
    <property type="match status" value="1"/>
</dbReference>
<organism evidence="4 5">
    <name type="scientific">Mytilus coruscus</name>
    <name type="common">Sea mussel</name>
    <dbReference type="NCBI Taxonomy" id="42192"/>
    <lineage>
        <taxon>Eukaryota</taxon>
        <taxon>Metazoa</taxon>
        <taxon>Spiralia</taxon>
        <taxon>Lophotrochozoa</taxon>
        <taxon>Mollusca</taxon>
        <taxon>Bivalvia</taxon>
        <taxon>Autobranchia</taxon>
        <taxon>Pteriomorphia</taxon>
        <taxon>Mytilida</taxon>
        <taxon>Mytiloidea</taxon>
        <taxon>Mytilidae</taxon>
        <taxon>Mytilinae</taxon>
        <taxon>Mytilus</taxon>
    </lineage>
</organism>
<evidence type="ECO:0000256" key="1">
    <source>
        <dbReference type="ARBA" id="ARBA00001968"/>
    </source>
</evidence>